<reference evidence="1 2" key="1">
    <citation type="submission" date="2017-06" db="EMBL/GenBank/DDBJ databases">
        <title>Comparative genomic analysis of Ambrosia Fusariam Clade fungi.</title>
        <authorList>
            <person name="Stajich J.E."/>
            <person name="Carrillo J."/>
            <person name="Kijimoto T."/>
            <person name="Eskalen A."/>
            <person name="O'Donnell K."/>
            <person name="Kasson M."/>
        </authorList>
    </citation>
    <scope>NUCLEOTIDE SEQUENCE [LARGE SCALE GENOMIC DNA]</scope>
    <source>
        <strain evidence="1 2">NRRL62606</strain>
    </source>
</reference>
<dbReference type="EMBL" id="NKCL01000035">
    <property type="protein sequence ID" value="RSL87103.1"/>
    <property type="molecule type" value="Genomic_DNA"/>
</dbReference>
<dbReference type="Proteomes" id="UP000287972">
    <property type="component" value="Unassembled WGS sequence"/>
</dbReference>
<organism evidence="1 2">
    <name type="scientific">Fusarium floridanum</name>
    <dbReference type="NCBI Taxonomy" id="1325733"/>
    <lineage>
        <taxon>Eukaryota</taxon>
        <taxon>Fungi</taxon>
        <taxon>Dikarya</taxon>
        <taxon>Ascomycota</taxon>
        <taxon>Pezizomycotina</taxon>
        <taxon>Sordariomycetes</taxon>
        <taxon>Hypocreomycetidae</taxon>
        <taxon>Hypocreales</taxon>
        <taxon>Nectriaceae</taxon>
        <taxon>Fusarium</taxon>
        <taxon>Fusarium solani species complex</taxon>
    </lineage>
</organism>
<evidence type="ECO:0000313" key="2">
    <source>
        <dbReference type="Proteomes" id="UP000287972"/>
    </source>
</evidence>
<accession>A0A428SBG1</accession>
<gene>
    <name evidence="1" type="ORF">CEP51_002425</name>
</gene>
<evidence type="ECO:0000313" key="1">
    <source>
        <dbReference type="EMBL" id="RSL87103.1"/>
    </source>
</evidence>
<dbReference type="AlphaFoldDB" id="A0A428SBG1"/>
<keyword evidence="2" id="KW-1185">Reference proteome</keyword>
<proteinExistence type="predicted"/>
<name>A0A428SBG1_9HYPO</name>
<comment type="caution">
    <text evidence="1">The sequence shown here is derived from an EMBL/GenBank/DDBJ whole genome shotgun (WGS) entry which is preliminary data.</text>
</comment>
<protein>
    <submittedName>
        <fullName evidence="1">Uncharacterized protein</fullName>
    </submittedName>
</protein>
<sequence length="111" mass="12713">MEMRLSLNALFVVKAVWAFTPAVWLNALTKHHFLVTISAAKRFNAAMEESQRLREKKDIHRMVLYGCDGVPPASMSLQEREKVTRDLVQTNTTIKVRDKEMVELVEKIAKG</sequence>